<evidence type="ECO:0000256" key="2">
    <source>
        <dbReference type="SAM" id="Phobius"/>
    </source>
</evidence>
<keyword evidence="2" id="KW-0472">Membrane</keyword>
<sequence>MAAQMNGKAKKPKKSSPNGQLNGHVNGHTNGSLNRHIDNLSGALVRPRTHKPKKTMMGSLFSTVIRLFMWYLTATLLFRCPSSVSQLSDTTPQVCSPWLRGRAYITPYLDPYFQAYVAPQVQKVRPYVDSFDTKVVSPVSHFSKTQYTRYGAHRVEQAKILLDAQWDKHIRPQLEKAQTRAKDQYEQHLAPHVNKVTDVTAPYYHDTKTGLSGIYHSTLLPAYKTILPFSQTAYAHGHHIVAHIIFPYVRSGKDMTFTFISRTLWPQVRILYAANVEPQLVRIRERLGRYRDGKKLEAALNAAESSGITSVSGSPSVPTIVNSASVSEKLSDIWSENPHTTHSSNEAPTATQAVESAKSSLSEVELREKLNNDLRQWQTKFATAADKGSEDLQERVEEITKRQVENGVHGHGAALLVQLEEVAKTTVKNYKNFIKQTVEDLPEDATDEQLEAAYEKCVAQSREQGLAAKEKAQAVRTWKNTYDEETDDLVKAAVENTLSVLRRIHDLGLQEVGLRWAWTDGVTYQDWQNYHKLKDTLTEWEAEVEAVGSRHEGLRVAHEESKKLEDHAMATASDMVHELIKLKEVSKWKIWAGDSSDDFSDRKVPVRPLKAAQSVVKNVEEAVSKVSESIVGAVSSASANEDVERVVTKITSSVSVVGISSTGQEDAAATPIIDSVKSKASEVPKKVFGGAMAFAVAEAREIIFDDEIDDSDDTPYSEKVARMVAGAGDRAADLTRAVSEALMGPASTQGSMESVTSLASEQYLKALSAASSIIYGTEQQAIESMTSVASDKFAQAVTAASYAIYGTPTPTAIFQSIHVGASSQYDNAVRQAQEQYSKAMASISEIVSGTTTPAYAQMMASVEKAYSDSVATASGKLKAALQYTDSVKSYAAGPTPGAFESVSSVAASKLSEGLSLASAQFSSQPTPVLGDARRRYYESIGLAHARYAEFLDTASSMLYGPQQGTFESIASVVSQSAGSLASAVTESAGSLASEVTESAGSFASEVSSSVIGTETPWMESVASQASQNWDALISKASSQVYGAPTPFAESMYSRVGSYGAQATAQAVEQYAAVQALISELVVGKEPDFTESVMSRFSSVYYTGYPAVVSAASSYASENYESASSYASENYEAASSYAADAYASASSVVSSVFTPPPAIETILSQANDQINAAVESVSVQVYGTSKGTVEQASESVASAYSSVQSKASEAIYGTPQAQAYMGDVAASAQKAISEAIFGTPTSTGYVASVTKGAASAYSSVASAANEGVGNVASAVSSAVYGPEQGAMESASSRLAASIEVANSKISEMLASAASGASEAASTVSSAATAATQRVKDEL</sequence>
<dbReference type="EMBL" id="ML994006">
    <property type="protein sequence ID" value="KAF2200778.1"/>
    <property type="molecule type" value="Genomic_DNA"/>
</dbReference>
<dbReference type="PANTHER" id="PTHR23242:SF9">
    <property type="entry name" value="TRANSCRIPTION FACTOR HOXA13"/>
    <property type="match status" value="1"/>
</dbReference>
<proteinExistence type="predicted"/>
<keyword evidence="2" id="KW-0812">Transmembrane</keyword>
<comment type="caution">
    <text evidence="3">The sequence shown here is derived from an EMBL/GenBank/DDBJ whole genome shotgun (WGS) entry which is preliminary data.</text>
</comment>
<accession>A0A9P4JJU7</accession>
<evidence type="ECO:0000313" key="3">
    <source>
        <dbReference type="EMBL" id="KAF2200778.1"/>
    </source>
</evidence>
<feature type="compositionally biased region" description="Polar residues" evidence="1">
    <location>
        <begin position="337"/>
        <end position="358"/>
    </location>
</feature>
<feature type="transmembrane region" description="Helical" evidence="2">
    <location>
        <begin position="56"/>
        <end position="78"/>
    </location>
</feature>
<protein>
    <recommendedName>
        <fullName evidence="5">Transcription factor hoxa13</fullName>
    </recommendedName>
</protein>
<evidence type="ECO:0000256" key="1">
    <source>
        <dbReference type="SAM" id="MobiDB-lite"/>
    </source>
</evidence>
<organism evidence="3 4">
    <name type="scientific">Delitschia confertaspora ATCC 74209</name>
    <dbReference type="NCBI Taxonomy" id="1513339"/>
    <lineage>
        <taxon>Eukaryota</taxon>
        <taxon>Fungi</taxon>
        <taxon>Dikarya</taxon>
        <taxon>Ascomycota</taxon>
        <taxon>Pezizomycotina</taxon>
        <taxon>Dothideomycetes</taxon>
        <taxon>Pleosporomycetidae</taxon>
        <taxon>Pleosporales</taxon>
        <taxon>Delitschiaceae</taxon>
        <taxon>Delitschia</taxon>
    </lineage>
</organism>
<feature type="region of interest" description="Disordered" evidence="1">
    <location>
        <begin position="335"/>
        <end position="358"/>
    </location>
</feature>
<reference evidence="3" key="1">
    <citation type="journal article" date="2020" name="Stud. Mycol.">
        <title>101 Dothideomycetes genomes: a test case for predicting lifestyles and emergence of pathogens.</title>
        <authorList>
            <person name="Haridas S."/>
            <person name="Albert R."/>
            <person name="Binder M."/>
            <person name="Bloem J."/>
            <person name="Labutti K."/>
            <person name="Salamov A."/>
            <person name="Andreopoulos B."/>
            <person name="Baker S."/>
            <person name="Barry K."/>
            <person name="Bills G."/>
            <person name="Bluhm B."/>
            <person name="Cannon C."/>
            <person name="Castanera R."/>
            <person name="Culley D."/>
            <person name="Daum C."/>
            <person name="Ezra D."/>
            <person name="Gonzalez J."/>
            <person name="Henrissat B."/>
            <person name="Kuo A."/>
            <person name="Liang C."/>
            <person name="Lipzen A."/>
            <person name="Lutzoni F."/>
            <person name="Magnuson J."/>
            <person name="Mondo S."/>
            <person name="Nolan M."/>
            <person name="Ohm R."/>
            <person name="Pangilinan J."/>
            <person name="Park H.-J."/>
            <person name="Ramirez L."/>
            <person name="Alfaro M."/>
            <person name="Sun H."/>
            <person name="Tritt A."/>
            <person name="Yoshinaga Y."/>
            <person name="Zwiers L.-H."/>
            <person name="Turgeon B."/>
            <person name="Goodwin S."/>
            <person name="Spatafora J."/>
            <person name="Crous P."/>
            <person name="Grigoriev I."/>
        </authorList>
    </citation>
    <scope>NUCLEOTIDE SEQUENCE</scope>
    <source>
        <strain evidence="3">ATCC 74209</strain>
    </source>
</reference>
<feature type="compositionally biased region" description="Polar residues" evidence="1">
    <location>
        <begin position="15"/>
        <end position="32"/>
    </location>
</feature>
<keyword evidence="2" id="KW-1133">Transmembrane helix</keyword>
<keyword evidence="4" id="KW-1185">Reference proteome</keyword>
<feature type="region of interest" description="Disordered" evidence="1">
    <location>
        <begin position="1"/>
        <end position="32"/>
    </location>
</feature>
<dbReference type="OrthoDB" id="3260408at2759"/>
<dbReference type="PANTHER" id="PTHR23242">
    <property type="entry name" value="TRANSCRIPTION FACTOR HOXA13"/>
    <property type="match status" value="1"/>
</dbReference>
<evidence type="ECO:0000313" key="4">
    <source>
        <dbReference type="Proteomes" id="UP000799536"/>
    </source>
</evidence>
<gene>
    <name evidence="3" type="ORF">GQ43DRAFT_373057</name>
</gene>
<dbReference type="Proteomes" id="UP000799536">
    <property type="component" value="Unassembled WGS sequence"/>
</dbReference>
<evidence type="ECO:0008006" key="5">
    <source>
        <dbReference type="Google" id="ProtNLM"/>
    </source>
</evidence>
<name>A0A9P4JJU7_9PLEO</name>